<dbReference type="KEGG" id="pkc:PKB_1305"/>
<organism evidence="3 4">
    <name type="scientific">Pseudomonas knackmussii (strain DSM 6978 / CCUG 54928 / LMG 23759 / B13)</name>
    <dbReference type="NCBI Taxonomy" id="1301098"/>
    <lineage>
        <taxon>Bacteria</taxon>
        <taxon>Pseudomonadati</taxon>
        <taxon>Pseudomonadota</taxon>
        <taxon>Gammaproteobacteria</taxon>
        <taxon>Pseudomonadales</taxon>
        <taxon>Pseudomonadaceae</taxon>
        <taxon>Pseudomonas</taxon>
    </lineage>
</organism>
<keyword evidence="4" id="KW-1185">Reference proteome</keyword>
<reference evidence="3 4" key="2">
    <citation type="submission" date="2014-05" db="EMBL/GenBank/DDBJ databases">
        <title>Genome sequence of the 3-chlorobenzoate degrading bacterium Pseudomonas knackmussii B13 shows multiple evidence for horizontal gene transfer.</title>
        <authorList>
            <person name="Miyazaki R."/>
            <person name="Bertelli C."/>
            <person name="Falquet L."/>
            <person name="Robinson-Rechavi M."/>
            <person name="Gharib W."/>
            <person name="Roy S."/>
            <person name="Van der Meer J.R."/>
        </authorList>
    </citation>
    <scope>NUCLEOTIDE SEQUENCE [LARGE SCALE GENOMIC DNA]</scope>
    <source>
        <strain evidence="3 4">B13</strain>
    </source>
</reference>
<dbReference type="GO" id="GO:0003677">
    <property type="term" value="F:DNA binding"/>
    <property type="evidence" value="ECO:0007669"/>
    <property type="project" value="InterPro"/>
</dbReference>
<dbReference type="InterPro" id="IPR013762">
    <property type="entry name" value="Integrase-like_cat_sf"/>
</dbReference>
<dbReference type="InterPro" id="IPR002104">
    <property type="entry name" value="Integrase_catalytic"/>
</dbReference>
<reference evidence="3 4" key="1">
    <citation type="submission" date="2013-03" db="EMBL/GenBank/DDBJ databases">
        <authorList>
            <person name="Linke B."/>
        </authorList>
    </citation>
    <scope>NUCLEOTIDE SEQUENCE [LARGE SCALE GENOMIC DNA]</scope>
    <source>
        <strain evidence="3 4">B13</strain>
    </source>
</reference>
<dbReference type="GO" id="GO:0015074">
    <property type="term" value="P:DNA integration"/>
    <property type="evidence" value="ECO:0007669"/>
    <property type="project" value="InterPro"/>
</dbReference>
<dbReference type="OrthoDB" id="6092950at2"/>
<dbReference type="PATRIC" id="fig|1301098.3.peg.1302"/>
<dbReference type="eggNOG" id="COG4974">
    <property type="taxonomic scope" value="Bacteria"/>
</dbReference>
<sequence>MARKKNYKAEMQSVTKGFEAIEDDLVILLPKNPRKVGKIDHAQYMGVGFDAWAVQCTHVIRALLNSGNFSTSTLIGYSSNGLRYFLAFLKGGALDSPPSVPNSLEKRHLERFVSWLKLKYPNGTTAKNCYTAFKSLVISIIEYGFIEASRDDLLPDIPFPNNAKTIGDTKPLTLAEMQRLISALKADLISIHKSTFVGNAAEAMTVLFLITAARSGINTTPLLEMTRDALQPHPFIPNLRILTTVKRRGKGAQSKTIRQTEIHDEYSAIPLDGVAVVNKALTISAPLVELAPEELKSHIWLYRSGQPGREHIIVSLSAGSVFQSTKSICERHSLKDDKGESLVVNLMRLRKTMESRLWKLSGGDLLEVSAVMGHSPGVADNHYLKINDEIKTEGAIFVGEAFPDQLRGLNVTPTPPGGCKDSLYGSLAPKDGVTHCSKFIHCLTCPSYAIVGTLEDLYRLFSYQQFLHAEIEYFLTDEWEAWRQRQSSIIALIDRFTSRKFSQALIGEARAKAEESPHPFWISKIKLMKKIRGDSLVG</sequence>
<name>A0A024HC80_PSEKB</name>
<dbReference type="STRING" id="1301098.PKB_1305"/>
<dbReference type="EMBL" id="HG322950">
    <property type="protein sequence ID" value="CDF82670.1"/>
    <property type="molecule type" value="Genomic_DNA"/>
</dbReference>
<dbReference type="InterPro" id="IPR011010">
    <property type="entry name" value="DNA_brk_join_enz"/>
</dbReference>
<dbReference type="SUPFAM" id="SSF56349">
    <property type="entry name" value="DNA breaking-rejoining enzymes"/>
    <property type="match status" value="1"/>
</dbReference>
<keyword evidence="1" id="KW-0233">DNA recombination</keyword>
<evidence type="ECO:0000259" key="2">
    <source>
        <dbReference type="PROSITE" id="PS51898"/>
    </source>
</evidence>
<proteinExistence type="predicted"/>
<accession>A0A024HC80</accession>
<gene>
    <name evidence="3" type="ORF">PKB_1305</name>
</gene>
<evidence type="ECO:0000313" key="3">
    <source>
        <dbReference type="EMBL" id="CDF82670.1"/>
    </source>
</evidence>
<dbReference type="RefSeq" id="WP_043250035.1">
    <property type="nucleotide sequence ID" value="NZ_HG322950.1"/>
</dbReference>
<evidence type="ECO:0000313" key="4">
    <source>
        <dbReference type="Proteomes" id="UP000025241"/>
    </source>
</evidence>
<dbReference type="GO" id="GO:0006310">
    <property type="term" value="P:DNA recombination"/>
    <property type="evidence" value="ECO:0007669"/>
    <property type="project" value="UniProtKB-KW"/>
</dbReference>
<protein>
    <recommendedName>
        <fullName evidence="2">Tyr recombinase domain-containing protein</fullName>
    </recommendedName>
</protein>
<feature type="domain" description="Tyr recombinase" evidence="2">
    <location>
        <begin position="167"/>
        <end position="396"/>
    </location>
</feature>
<dbReference type="Gene3D" id="1.10.443.10">
    <property type="entry name" value="Intergrase catalytic core"/>
    <property type="match status" value="1"/>
</dbReference>
<dbReference type="HOGENOM" id="CLU_036297_1_0_6"/>
<dbReference type="Proteomes" id="UP000025241">
    <property type="component" value="Chromosome I"/>
</dbReference>
<dbReference type="AlphaFoldDB" id="A0A024HC80"/>
<dbReference type="PROSITE" id="PS51898">
    <property type="entry name" value="TYR_RECOMBINASE"/>
    <property type="match status" value="1"/>
</dbReference>
<evidence type="ECO:0000256" key="1">
    <source>
        <dbReference type="ARBA" id="ARBA00023172"/>
    </source>
</evidence>